<gene>
    <name evidence="17" type="primary">metG</name>
    <name evidence="17" type="ORF">KC980_02250</name>
</gene>
<comment type="caution">
    <text evidence="17">The sequence shown here is derived from an EMBL/GenBank/DDBJ whole genome shotgun (WGS) entry which is preliminary data.</text>
</comment>
<dbReference type="GO" id="GO:0005524">
    <property type="term" value="F:ATP binding"/>
    <property type="evidence" value="ECO:0007669"/>
    <property type="project" value="UniProtKB-KW"/>
</dbReference>
<reference evidence="17" key="1">
    <citation type="submission" date="2020-04" db="EMBL/GenBank/DDBJ databases">
        <authorList>
            <person name="Zhang T."/>
        </authorList>
    </citation>
    <scope>NUCLEOTIDE SEQUENCE</scope>
    <source>
        <strain evidence="17">HKST-UBA79</strain>
    </source>
</reference>
<dbReference type="SUPFAM" id="SSF57770">
    <property type="entry name" value="Methionyl-tRNA synthetase (MetRS), Zn-domain"/>
    <property type="match status" value="1"/>
</dbReference>
<dbReference type="InterPro" id="IPR041872">
    <property type="entry name" value="Anticodon_Met"/>
</dbReference>
<dbReference type="InterPro" id="IPR029038">
    <property type="entry name" value="MetRS_Zn"/>
</dbReference>
<evidence type="ECO:0000256" key="4">
    <source>
        <dbReference type="ARBA" id="ARBA00012838"/>
    </source>
</evidence>
<evidence type="ECO:0000259" key="16">
    <source>
        <dbReference type="Pfam" id="PF19303"/>
    </source>
</evidence>
<dbReference type="SUPFAM" id="SSF52374">
    <property type="entry name" value="Nucleotidylyl transferase"/>
    <property type="match status" value="1"/>
</dbReference>
<keyword evidence="7 14" id="KW-0436">Ligase</keyword>
<dbReference type="PROSITE" id="PS00178">
    <property type="entry name" value="AA_TRNA_LIGASE_I"/>
    <property type="match status" value="1"/>
</dbReference>
<dbReference type="PANTHER" id="PTHR45765">
    <property type="entry name" value="METHIONINE--TRNA LIGASE"/>
    <property type="match status" value="1"/>
</dbReference>
<keyword evidence="8 14" id="KW-0547">Nucleotide-binding</keyword>
<dbReference type="EMBL" id="JAGQNX010000064">
    <property type="protein sequence ID" value="MCA9308311.1"/>
    <property type="molecule type" value="Genomic_DNA"/>
</dbReference>
<protein>
    <recommendedName>
        <fullName evidence="5">Methionine--tRNA ligase</fullName>
        <ecNumber evidence="4">6.1.1.10</ecNumber>
    </recommendedName>
    <alternativeName>
        <fullName evidence="12">Methionyl-tRNA synthetase</fullName>
    </alternativeName>
</protein>
<dbReference type="EC" id="6.1.1.10" evidence="4"/>
<feature type="domain" description="Methionyl-tRNA synthetase anticodon-binding" evidence="16">
    <location>
        <begin position="428"/>
        <end position="557"/>
    </location>
</feature>
<comment type="subcellular location">
    <subcellularLocation>
        <location evidence="2">Cytoplasm</location>
    </subcellularLocation>
</comment>
<accession>A0A955J1Y6</accession>
<dbReference type="Gene3D" id="3.40.50.620">
    <property type="entry name" value="HUPs"/>
    <property type="match status" value="1"/>
</dbReference>
<evidence type="ECO:0000256" key="12">
    <source>
        <dbReference type="ARBA" id="ARBA00030904"/>
    </source>
</evidence>
<comment type="catalytic activity">
    <reaction evidence="13">
        <text>tRNA(Met) + L-methionine + ATP = L-methionyl-tRNA(Met) + AMP + diphosphate</text>
        <dbReference type="Rhea" id="RHEA:13481"/>
        <dbReference type="Rhea" id="RHEA-COMP:9667"/>
        <dbReference type="Rhea" id="RHEA-COMP:9698"/>
        <dbReference type="ChEBI" id="CHEBI:30616"/>
        <dbReference type="ChEBI" id="CHEBI:33019"/>
        <dbReference type="ChEBI" id="CHEBI:57844"/>
        <dbReference type="ChEBI" id="CHEBI:78442"/>
        <dbReference type="ChEBI" id="CHEBI:78530"/>
        <dbReference type="ChEBI" id="CHEBI:456215"/>
        <dbReference type="EC" id="6.1.1.10"/>
    </reaction>
</comment>
<dbReference type="GO" id="GO:0005829">
    <property type="term" value="C:cytosol"/>
    <property type="evidence" value="ECO:0007669"/>
    <property type="project" value="TreeGrafter"/>
</dbReference>
<organism evidence="17 18">
    <name type="scientific">candidate division WWE3 bacterium</name>
    <dbReference type="NCBI Taxonomy" id="2053526"/>
    <lineage>
        <taxon>Bacteria</taxon>
        <taxon>Katanobacteria</taxon>
    </lineage>
</organism>
<dbReference type="InterPro" id="IPR015413">
    <property type="entry name" value="Methionyl/Leucyl_tRNA_Synth"/>
</dbReference>
<proteinExistence type="inferred from homology"/>
<sequence length="561" mass="63513">MSKKVLIALAWPYVNGNLHVGHLGGYLIPADICARYNRLAGNKVLMVSGSDCHGTPITLEADKRGVTPADIVNEYHARCNELFFDVLGLSYDLYTRTDTSHHAQVTQEMFLGLLKNGYITTQTSQQYYDPTSNKFLPDRYVVGKCSFCGFNDSRSDQCDNCGKLHTSDTLLEPKSNLTGAQVSLKDTEHYFIDWPKLQDKIAKFVNESNNNNVWRHWVFQETVGWLNEGLLPRAITRDIDWGVPIPVDQIPEDLKIDNLENKRFYVWFDAVIGYLSASKLWAKDVANDPNAWKEFWAQDSEVKHYYFMGKDNLPFHTLFWPGQLIGFDDSLHLPDFPCINHFVNFNNAQLSKSRGNIVDSRQMVADFGNDATRFYLTLIGPETRDANFTWEDFAEKVNGILVANVGNFINRVLSLGTGFDVANFNLTDLDPKVVSSINEAFDSAHSFLEKCEYRNYLNTVLELSTVGNHYLDACELWKLKDEPKEFSKHLLNSLAISYAVATLLEPVTFEATAKFYAHVNIEKPSVWPVSDVANTLAALALHSDLSNKPTPLFNKVELPSK</sequence>
<dbReference type="Gene3D" id="1.10.730.10">
    <property type="entry name" value="Isoleucyl-tRNA Synthetase, Domain 1"/>
    <property type="match status" value="1"/>
</dbReference>
<evidence type="ECO:0000256" key="11">
    <source>
        <dbReference type="ARBA" id="ARBA00023146"/>
    </source>
</evidence>
<dbReference type="InterPro" id="IPR033911">
    <property type="entry name" value="MetRS_core"/>
</dbReference>
<dbReference type="InterPro" id="IPR023458">
    <property type="entry name" value="Met-tRNA_ligase_1"/>
</dbReference>
<dbReference type="GO" id="GO:0006431">
    <property type="term" value="P:methionyl-tRNA aminoacylation"/>
    <property type="evidence" value="ECO:0007669"/>
    <property type="project" value="InterPro"/>
</dbReference>
<dbReference type="PRINTS" id="PR01041">
    <property type="entry name" value="TRNASYNTHMET"/>
</dbReference>
<name>A0A955J1Y6_UNCKA</name>
<evidence type="ECO:0000256" key="13">
    <source>
        <dbReference type="ARBA" id="ARBA00047364"/>
    </source>
</evidence>
<feature type="domain" description="Methionyl/Leucyl tRNA synthetase" evidence="15">
    <location>
        <begin position="5"/>
        <end position="413"/>
    </location>
</feature>
<keyword evidence="9 14" id="KW-0067">ATP-binding</keyword>
<keyword evidence="10 14" id="KW-0648">Protein biosynthesis</keyword>
<dbReference type="Pfam" id="PF19303">
    <property type="entry name" value="Anticodon_3"/>
    <property type="match status" value="1"/>
</dbReference>
<evidence type="ECO:0000256" key="10">
    <source>
        <dbReference type="ARBA" id="ARBA00022917"/>
    </source>
</evidence>
<dbReference type="AlphaFoldDB" id="A0A955J1Y6"/>
<evidence type="ECO:0000256" key="8">
    <source>
        <dbReference type="ARBA" id="ARBA00022741"/>
    </source>
</evidence>
<dbReference type="InterPro" id="IPR014758">
    <property type="entry name" value="Met-tRNA_synth"/>
</dbReference>
<dbReference type="Gene3D" id="2.20.28.20">
    <property type="entry name" value="Methionyl-tRNA synthetase, Zn-domain"/>
    <property type="match status" value="1"/>
</dbReference>
<evidence type="ECO:0000259" key="15">
    <source>
        <dbReference type="Pfam" id="PF09334"/>
    </source>
</evidence>
<evidence type="ECO:0000256" key="2">
    <source>
        <dbReference type="ARBA" id="ARBA00004496"/>
    </source>
</evidence>
<dbReference type="SUPFAM" id="SSF47323">
    <property type="entry name" value="Anticodon-binding domain of a subclass of class I aminoacyl-tRNA synthetases"/>
    <property type="match status" value="1"/>
</dbReference>
<evidence type="ECO:0000256" key="5">
    <source>
        <dbReference type="ARBA" id="ARBA00018753"/>
    </source>
</evidence>
<dbReference type="Proteomes" id="UP000740557">
    <property type="component" value="Unassembled WGS sequence"/>
</dbReference>
<comment type="function">
    <text evidence="1">Is required not only for elongation of protein synthesis but also for the initiation of all mRNA translation through initiator tRNA(fMet) aminoacylation.</text>
</comment>
<evidence type="ECO:0000256" key="3">
    <source>
        <dbReference type="ARBA" id="ARBA00008258"/>
    </source>
</evidence>
<dbReference type="NCBIfam" id="TIGR00398">
    <property type="entry name" value="metG"/>
    <property type="match status" value="1"/>
</dbReference>
<dbReference type="GO" id="GO:0004825">
    <property type="term" value="F:methionine-tRNA ligase activity"/>
    <property type="evidence" value="ECO:0007669"/>
    <property type="project" value="UniProtKB-EC"/>
</dbReference>
<evidence type="ECO:0000256" key="6">
    <source>
        <dbReference type="ARBA" id="ARBA00022490"/>
    </source>
</evidence>
<dbReference type="InterPro" id="IPR014729">
    <property type="entry name" value="Rossmann-like_a/b/a_fold"/>
</dbReference>
<dbReference type="Pfam" id="PF09334">
    <property type="entry name" value="tRNA-synt_1g"/>
    <property type="match status" value="1"/>
</dbReference>
<dbReference type="InterPro" id="IPR001412">
    <property type="entry name" value="aa-tRNA-synth_I_CS"/>
</dbReference>
<keyword evidence="11 14" id="KW-0030">Aminoacyl-tRNA synthetase</keyword>
<dbReference type="InterPro" id="IPR009080">
    <property type="entry name" value="tRNAsynth_Ia_anticodon-bd"/>
</dbReference>
<keyword evidence="6" id="KW-0963">Cytoplasm</keyword>
<dbReference type="PANTHER" id="PTHR45765:SF1">
    <property type="entry name" value="METHIONINE--TRNA LIGASE, CYTOPLASMIC"/>
    <property type="match status" value="1"/>
</dbReference>
<comment type="similarity">
    <text evidence="3">Belongs to the class-I aminoacyl-tRNA synthetase family. MetG type 1 subfamily.</text>
</comment>
<evidence type="ECO:0000256" key="14">
    <source>
        <dbReference type="RuleBase" id="RU363039"/>
    </source>
</evidence>
<evidence type="ECO:0000313" key="18">
    <source>
        <dbReference type="Proteomes" id="UP000740557"/>
    </source>
</evidence>
<evidence type="ECO:0000256" key="7">
    <source>
        <dbReference type="ARBA" id="ARBA00022598"/>
    </source>
</evidence>
<evidence type="ECO:0000256" key="1">
    <source>
        <dbReference type="ARBA" id="ARBA00003314"/>
    </source>
</evidence>
<evidence type="ECO:0000313" key="17">
    <source>
        <dbReference type="EMBL" id="MCA9308311.1"/>
    </source>
</evidence>
<evidence type="ECO:0000256" key="9">
    <source>
        <dbReference type="ARBA" id="ARBA00022840"/>
    </source>
</evidence>
<reference evidence="17" key="2">
    <citation type="journal article" date="2021" name="Microbiome">
        <title>Successional dynamics and alternative stable states in a saline activated sludge microbial community over 9 years.</title>
        <authorList>
            <person name="Wang Y."/>
            <person name="Ye J."/>
            <person name="Ju F."/>
            <person name="Liu L."/>
            <person name="Boyd J.A."/>
            <person name="Deng Y."/>
            <person name="Parks D.H."/>
            <person name="Jiang X."/>
            <person name="Yin X."/>
            <person name="Woodcroft B.J."/>
            <person name="Tyson G.W."/>
            <person name="Hugenholtz P."/>
            <person name="Polz M.F."/>
            <person name="Zhang T."/>
        </authorList>
    </citation>
    <scope>NUCLEOTIDE SEQUENCE</scope>
    <source>
        <strain evidence="17">HKST-UBA79</strain>
    </source>
</reference>